<evidence type="ECO:0000313" key="5">
    <source>
        <dbReference type="Proteomes" id="UP000033220"/>
    </source>
</evidence>
<sequence>MTTSVSAIKVLLVDDNAEMRLLMRTLLETAAIEDVREAGSAAEALDILATWKPDIALVDYQMPGQSGAALTEAIRAASDPQLARLPVIIITGHGVAQTIQRASAAGANDFIVKPFNAKVLLGRIDRCLRNPRTIAEMVQARARGVDES</sequence>
<organism evidence="4 5">
    <name type="scientific">Pararhodospirillum photometricum DSM 122</name>
    <dbReference type="NCBI Taxonomy" id="1150469"/>
    <lineage>
        <taxon>Bacteria</taxon>
        <taxon>Pseudomonadati</taxon>
        <taxon>Pseudomonadota</taxon>
        <taxon>Alphaproteobacteria</taxon>
        <taxon>Rhodospirillales</taxon>
        <taxon>Rhodospirillaceae</taxon>
        <taxon>Pararhodospirillum</taxon>
    </lineage>
</organism>
<dbReference type="PATRIC" id="fig|1150469.3.peg.3145"/>
<evidence type="ECO:0000256" key="1">
    <source>
        <dbReference type="ARBA" id="ARBA00022553"/>
    </source>
</evidence>
<evidence type="ECO:0000313" key="4">
    <source>
        <dbReference type="EMBL" id="CCG09402.1"/>
    </source>
</evidence>
<dbReference type="InterPro" id="IPR011006">
    <property type="entry name" value="CheY-like_superfamily"/>
</dbReference>
<proteinExistence type="predicted"/>
<dbReference type="HOGENOM" id="CLU_000445_69_12_5"/>
<dbReference type="Proteomes" id="UP000033220">
    <property type="component" value="Chromosome DSM 122"/>
</dbReference>
<dbReference type="KEGG" id="rpm:RSPPHO_02776"/>
<feature type="domain" description="Response regulatory" evidence="3">
    <location>
        <begin position="9"/>
        <end position="128"/>
    </location>
</feature>
<evidence type="ECO:0000259" key="3">
    <source>
        <dbReference type="PROSITE" id="PS50110"/>
    </source>
</evidence>
<dbReference type="STRING" id="1150469.RSPPHO_02776"/>
<dbReference type="PANTHER" id="PTHR44591">
    <property type="entry name" value="STRESS RESPONSE REGULATOR PROTEIN 1"/>
    <property type="match status" value="1"/>
</dbReference>
<keyword evidence="5" id="KW-1185">Reference proteome</keyword>
<dbReference type="RefSeq" id="WP_014416032.1">
    <property type="nucleotide sequence ID" value="NC_017059.1"/>
</dbReference>
<dbReference type="SUPFAM" id="SSF52172">
    <property type="entry name" value="CheY-like"/>
    <property type="match status" value="1"/>
</dbReference>
<feature type="modified residue" description="4-aspartylphosphate" evidence="2">
    <location>
        <position position="59"/>
    </location>
</feature>
<dbReference type="InterPro" id="IPR001789">
    <property type="entry name" value="Sig_transdc_resp-reg_receiver"/>
</dbReference>
<evidence type="ECO:0000256" key="2">
    <source>
        <dbReference type="PROSITE-ProRule" id="PRU00169"/>
    </source>
</evidence>
<dbReference type="AlphaFoldDB" id="H6SNS1"/>
<dbReference type="eggNOG" id="COG0784">
    <property type="taxonomic scope" value="Bacteria"/>
</dbReference>
<dbReference type="PROSITE" id="PS50110">
    <property type="entry name" value="RESPONSE_REGULATORY"/>
    <property type="match status" value="1"/>
</dbReference>
<dbReference type="SMART" id="SM00448">
    <property type="entry name" value="REC"/>
    <property type="match status" value="1"/>
</dbReference>
<dbReference type="PANTHER" id="PTHR44591:SF3">
    <property type="entry name" value="RESPONSE REGULATORY DOMAIN-CONTAINING PROTEIN"/>
    <property type="match status" value="1"/>
</dbReference>
<accession>H6SNS1</accession>
<protein>
    <submittedName>
        <fullName evidence="4">CheY-like receiver</fullName>
    </submittedName>
</protein>
<dbReference type="InterPro" id="IPR050595">
    <property type="entry name" value="Bact_response_regulator"/>
</dbReference>
<dbReference type="GO" id="GO:0000160">
    <property type="term" value="P:phosphorelay signal transduction system"/>
    <property type="evidence" value="ECO:0007669"/>
    <property type="project" value="InterPro"/>
</dbReference>
<dbReference type="OrthoDB" id="9786548at2"/>
<dbReference type="Pfam" id="PF00072">
    <property type="entry name" value="Response_reg"/>
    <property type="match status" value="1"/>
</dbReference>
<keyword evidence="1 2" id="KW-0597">Phosphoprotein</keyword>
<dbReference type="Gene3D" id="3.40.50.2300">
    <property type="match status" value="1"/>
</dbReference>
<reference evidence="4 5" key="1">
    <citation type="submission" date="2012-02" db="EMBL/GenBank/DDBJ databases">
        <title>Shotgun genome sequence of Phaeospirillum photometricum DSM 122.</title>
        <authorList>
            <person name="Duquesne K."/>
            <person name="Sturgis J."/>
        </authorList>
    </citation>
    <scope>NUCLEOTIDE SEQUENCE [LARGE SCALE GENOMIC DNA]</scope>
    <source>
        <strain evidence="5">DSM122</strain>
    </source>
</reference>
<gene>
    <name evidence="4" type="ORF">RSPPHO_02776</name>
</gene>
<name>H6SNS1_PARPM</name>
<dbReference type="EMBL" id="HE663493">
    <property type="protein sequence ID" value="CCG09402.1"/>
    <property type="molecule type" value="Genomic_DNA"/>
</dbReference>